<keyword evidence="3" id="KW-0597">Phosphoprotein</keyword>
<feature type="binding site" evidence="12">
    <location>
        <position position="110"/>
    </location>
    <ligand>
        <name>ATP</name>
        <dbReference type="ChEBI" id="CHEBI:30616"/>
    </ligand>
</feature>
<dbReference type="InterPro" id="IPR050823">
    <property type="entry name" value="Plant_Ser_Thr_Prot_Kinase"/>
</dbReference>
<evidence type="ECO:0000256" key="6">
    <source>
        <dbReference type="ARBA" id="ARBA00022741"/>
    </source>
</evidence>
<gene>
    <name evidence="16" type="ORF">PVL29_006692</name>
</gene>
<dbReference type="CDD" id="cd14066">
    <property type="entry name" value="STKc_IRAK"/>
    <property type="match status" value="1"/>
</dbReference>
<keyword evidence="11" id="KW-0675">Receptor</keyword>
<proteinExistence type="inferred from homology"/>
<dbReference type="InterPro" id="IPR011009">
    <property type="entry name" value="Kinase-like_dom_sf"/>
</dbReference>
<evidence type="ECO:0000256" key="14">
    <source>
        <dbReference type="SAM" id="MobiDB-lite"/>
    </source>
</evidence>
<feature type="region of interest" description="Disordered" evidence="14">
    <location>
        <begin position="1"/>
        <end position="48"/>
    </location>
</feature>
<keyword evidence="4" id="KW-0808">Transferase</keyword>
<dbReference type="InterPro" id="IPR017441">
    <property type="entry name" value="Protein_kinase_ATP_BS"/>
</dbReference>
<evidence type="ECO:0000256" key="1">
    <source>
        <dbReference type="ARBA" id="ARBA00004167"/>
    </source>
</evidence>
<dbReference type="PANTHER" id="PTHR45621">
    <property type="entry name" value="OS01G0588500 PROTEIN-RELATED"/>
    <property type="match status" value="1"/>
</dbReference>
<keyword evidence="10" id="KW-0472">Membrane</keyword>
<dbReference type="InterPro" id="IPR000719">
    <property type="entry name" value="Prot_kinase_dom"/>
</dbReference>
<dbReference type="PROSITE" id="PS00107">
    <property type="entry name" value="PROTEIN_KINASE_ATP"/>
    <property type="match status" value="1"/>
</dbReference>
<keyword evidence="17" id="KW-1185">Reference proteome</keyword>
<dbReference type="PROSITE" id="PS50011">
    <property type="entry name" value="PROTEIN_KINASE_DOM"/>
    <property type="match status" value="1"/>
</dbReference>
<keyword evidence="5" id="KW-0812">Transmembrane</keyword>
<comment type="subcellular location">
    <subcellularLocation>
        <location evidence="1">Membrane</location>
        <topology evidence="1">Single-pass membrane protein</topology>
    </subcellularLocation>
</comment>
<evidence type="ECO:0000256" key="8">
    <source>
        <dbReference type="ARBA" id="ARBA00022840"/>
    </source>
</evidence>
<reference evidence="16 17" key="1">
    <citation type="journal article" date="2023" name="BMC Biotechnol.">
        <title>Vitis rotundifolia cv Carlos genome sequencing.</title>
        <authorList>
            <person name="Huff M."/>
            <person name="Hulse-Kemp A."/>
            <person name="Scheffler B."/>
            <person name="Youngblood R."/>
            <person name="Simpson S."/>
            <person name="Babiker E."/>
            <person name="Staton M."/>
        </authorList>
    </citation>
    <scope>NUCLEOTIDE SEQUENCE [LARGE SCALE GENOMIC DNA]</scope>
    <source>
        <tissue evidence="16">Leaf</tissue>
    </source>
</reference>
<evidence type="ECO:0000259" key="15">
    <source>
        <dbReference type="PROSITE" id="PS50011"/>
    </source>
</evidence>
<evidence type="ECO:0000256" key="12">
    <source>
        <dbReference type="PROSITE-ProRule" id="PRU10141"/>
    </source>
</evidence>
<comment type="caution">
    <text evidence="16">The sequence shown here is derived from an EMBL/GenBank/DDBJ whole genome shotgun (WGS) entry which is preliminary data.</text>
</comment>
<dbReference type="Gene3D" id="3.30.200.20">
    <property type="entry name" value="Phosphorylase Kinase, domain 1"/>
    <property type="match status" value="1"/>
</dbReference>
<evidence type="ECO:0000256" key="9">
    <source>
        <dbReference type="ARBA" id="ARBA00022989"/>
    </source>
</evidence>
<keyword evidence="2 13" id="KW-0723">Serine/threonine-protein kinase</keyword>
<feature type="domain" description="Protein kinase" evidence="15">
    <location>
        <begin position="75"/>
        <end position="359"/>
    </location>
</feature>
<evidence type="ECO:0000256" key="5">
    <source>
        <dbReference type="ARBA" id="ARBA00022692"/>
    </source>
</evidence>
<keyword evidence="7" id="KW-0418">Kinase</keyword>
<evidence type="ECO:0000256" key="4">
    <source>
        <dbReference type="ARBA" id="ARBA00022679"/>
    </source>
</evidence>
<feature type="region of interest" description="Disordered" evidence="14">
    <location>
        <begin position="359"/>
        <end position="420"/>
    </location>
</feature>
<keyword evidence="6 12" id="KW-0547">Nucleotide-binding</keyword>
<evidence type="ECO:0000256" key="2">
    <source>
        <dbReference type="ARBA" id="ARBA00022527"/>
    </source>
</evidence>
<dbReference type="EMBL" id="JARBHA010000005">
    <property type="protein sequence ID" value="KAJ9701451.1"/>
    <property type="molecule type" value="Genomic_DNA"/>
</dbReference>
<dbReference type="InterPro" id="IPR008271">
    <property type="entry name" value="Ser/Thr_kinase_AS"/>
</dbReference>
<evidence type="ECO:0000256" key="13">
    <source>
        <dbReference type="RuleBase" id="RU000304"/>
    </source>
</evidence>
<name>A0AA39A5P6_VITRO</name>
<protein>
    <recommendedName>
        <fullName evidence="15">Protein kinase domain-containing protein</fullName>
    </recommendedName>
</protein>
<dbReference type="FunFam" id="1.10.510.10:FF:000146">
    <property type="entry name" value="LRR receptor-like serine/threonine-protein kinase IOS1"/>
    <property type="match status" value="1"/>
</dbReference>
<evidence type="ECO:0000256" key="10">
    <source>
        <dbReference type="ARBA" id="ARBA00023136"/>
    </source>
</evidence>
<keyword evidence="8 12" id="KW-0067">ATP-binding</keyword>
<keyword evidence="9" id="KW-1133">Transmembrane helix</keyword>
<dbReference type="Proteomes" id="UP001168098">
    <property type="component" value="Unassembled WGS sequence"/>
</dbReference>
<dbReference type="Gene3D" id="1.10.510.10">
    <property type="entry name" value="Transferase(Phosphotransferase) domain 1"/>
    <property type="match status" value="1"/>
</dbReference>
<evidence type="ECO:0000313" key="17">
    <source>
        <dbReference type="Proteomes" id="UP001168098"/>
    </source>
</evidence>
<dbReference type="GO" id="GO:0005524">
    <property type="term" value="F:ATP binding"/>
    <property type="evidence" value="ECO:0007669"/>
    <property type="project" value="UniProtKB-UniRule"/>
</dbReference>
<evidence type="ECO:0000256" key="11">
    <source>
        <dbReference type="ARBA" id="ARBA00023170"/>
    </source>
</evidence>
<dbReference type="AlphaFoldDB" id="A0AA39A5P6"/>
<dbReference type="SUPFAM" id="SSF56112">
    <property type="entry name" value="Protein kinase-like (PK-like)"/>
    <property type="match status" value="1"/>
</dbReference>
<evidence type="ECO:0000256" key="3">
    <source>
        <dbReference type="ARBA" id="ARBA00022553"/>
    </source>
</evidence>
<organism evidence="16 17">
    <name type="scientific">Vitis rotundifolia</name>
    <name type="common">Muscadine grape</name>
    <dbReference type="NCBI Taxonomy" id="103349"/>
    <lineage>
        <taxon>Eukaryota</taxon>
        <taxon>Viridiplantae</taxon>
        <taxon>Streptophyta</taxon>
        <taxon>Embryophyta</taxon>
        <taxon>Tracheophyta</taxon>
        <taxon>Spermatophyta</taxon>
        <taxon>Magnoliopsida</taxon>
        <taxon>eudicotyledons</taxon>
        <taxon>Gunneridae</taxon>
        <taxon>Pentapetalae</taxon>
        <taxon>rosids</taxon>
        <taxon>Vitales</taxon>
        <taxon>Vitaceae</taxon>
        <taxon>Viteae</taxon>
        <taxon>Vitis</taxon>
    </lineage>
</organism>
<dbReference type="GO" id="GO:0004674">
    <property type="term" value="F:protein serine/threonine kinase activity"/>
    <property type="evidence" value="ECO:0007669"/>
    <property type="project" value="UniProtKB-KW"/>
</dbReference>
<accession>A0AA39A5P6</accession>
<dbReference type="Pfam" id="PF00069">
    <property type="entry name" value="Pkinase"/>
    <property type="match status" value="1"/>
</dbReference>
<evidence type="ECO:0000256" key="7">
    <source>
        <dbReference type="ARBA" id="ARBA00022777"/>
    </source>
</evidence>
<evidence type="ECO:0000313" key="16">
    <source>
        <dbReference type="EMBL" id="KAJ9701451.1"/>
    </source>
</evidence>
<dbReference type="GO" id="GO:0016020">
    <property type="term" value="C:membrane"/>
    <property type="evidence" value="ECO:0007669"/>
    <property type="project" value="UniProtKB-SubCell"/>
</dbReference>
<dbReference type="PROSITE" id="PS00108">
    <property type="entry name" value="PROTEIN_KINASE_ST"/>
    <property type="match status" value="1"/>
</dbReference>
<comment type="similarity">
    <text evidence="13">Belongs to the protein kinase superfamily.</text>
</comment>
<sequence length="420" mass="47101">MKCFLYFRDKSKSKQSKSAPELKNQNKSDTSSASRTTKSAGSVASPRSIPELYREKGQDLRVFSFPELRDATNGFNRLLKIGEGGFGSVYKGTISPADGQGNRTVVAIKKLNQQGFQGHKEWLAEVQFLAVVSHPNLVKLLGYCSVDGERGIQRLLVYEYMPNKSLENHLFSRDCILPWKMRLQIILGAAEGLAYLHEGLEIQVIYRDFKSSNVLLDENFNPKLSDFGLAREGPTGDRTHVSTAVVGTQGYAAPEYIETGHLTVKSDIWSFGVVLYEILTGRRTVERNRPQSEQKLLDWVKQFPADGKRFSMIIDPKLRDQYSPVAARRVAMLANSCLNKNPKDRPTMREVVESLKQAIQESEDGNPSDRNRPESSHSNMANSDRRKDKMGATGTSTSKKRIPPMLQPTKRSVVVSIRSL</sequence>
<feature type="compositionally biased region" description="Polar residues" evidence="14">
    <location>
        <begin position="23"/>
        <end position="42"/>
    </location>
</feature>